<evidence type="ECO:0000256" key="2">
    <source>
        <dbReference type="ARBA" id="ARBA00009050"/>
    </source>
</evidence>
<comment type="subcellular location">
    <subcellularLocation>
        <location evidence="1">Nucleus</location>
    </subcellularLocation>
</comment>
<evidence type="ECO:0000256" key="5">
    <source>
        <dbReference type="ARBA" id="ARBA00023159"/>
    </source>
</evidence>
<keyword evidence="9" id="KW-1185">Reference proteome</keyword>
<evidence type="ECO:0000256" key="4">
    <source>
        <dbReference type="ARBA" id="ARBA00023125"/>
    </source>
</evidence>
<sequence length="125" mass="14315">MEDSDSKSKQSAKECRKRKKLRYQTLEAIAQREEAAIAVLYQELEQMKLLFEQLDRGEVTLAEAHLRVTHLRRKAPPGAKSFVAPLDSEAAQPSKKPQARHRGSVGRHRNAADIRTRQSVRMRQL</sequence>
<evidence type="ECO:0000313" key="10">
    <source>
        <dbReference type="WBParaSite" id="maker-unitig_12201-snap-gene-0.1-mRNA-1"/>
    </source>
</evidence>
<evidence type="ECO:0000313" key="9">
    <source>
        <dbReference type="Proteomes" id="UP000095280"/>
    </source>
</evidence>
<feature type="compositionally biased region" description="Basic residues" evidence="8">
    <location>
        <begin position="97"/>
        <end position="109"/>
    </location>
</feature>
<dbReference type="InterPro" id="IPR039250">
    <property type="entry name" value="CREBL2/REPTOR-BP"/>
</dbReference>
<dbReference type="GO" id="GO:0006355">
    <property type="term" value="P:regulation of DNA-templated transcription"/>
    <property type="evidence" value="ECO:0007669"/>
    <property type="project" value="TreeGrafter"/>
</dbReference>
<dbReference type="PANTHER" id="PTHR21051:SF4">
    <property type="entry name" value="CAMP-RESPONSIVE ELEMENT-BINDING PROTEIN-LIKE 2"/>
    <property type="match status" value="1"/>
</dbReference>
<keyword evidence="7" id="KW-0539">Nucleus</keyword>
<protein>
    <submittedName>
        <fullName evidence="10">BZIP domain-containing protein</fullName>
    </submittedName>
</protein>
<reference evidence="10" key="1">
    <citation type="submission" date="2016-11" db="UniProtKB">
        <authorList>
            <consortium name="WormBaseParasite"/>
        </authorList>
    </citation>
    <scope>IDENTIFICATION</scope>
</reference>
<accession>A0A1I8F1H8</accession>
<dbReference type="GO" id="GO:0003677">
    <property type="term" value="F:DNA binding"/>
    <property type="evidence" value="ECO:0007669"/>
    <property type="project" value="UniProtKB-KW"/>
</dbReference>
<dbReference type="WBParaSite" id="maker-unitig_12201-snap-gene-0.1-mRNA-1">
    <property type="protein sequence ID" value="maker-unitig_12201-snap-gene-0.1-mRNA-1"/>
    <property type="gene ID" value="maker-unitig_12201-snap-gene-0.1"/>
</dbReference>
<dbReference type="PANTHER" id="PTHR21051">
    <property type="entry name" value="CAMP-RESPONSIVE ELEMENT-BINDING PROTEIN-LIKE 2"/>
    <property type="match status" value="1"/>
</dbReference>
<evidence type="ECO:0000256" key="8">
    <source>
        <dbReference type="SAM" id="MobiDB-lite"/>
    </source>
</evidence>
<organism evidence="9 10">
    <name type="scientific">Macrostomum lignano</name>
    <dbReference type="NCBI Taxonomy" id="282301"/>
    <lineage>
        <taxon>Eukaryota</taxon>
        <taxon>Metazoa</taxon>
        <taxon>Spiralia</taxon>
        <taxon>Lophotrochozoa</taxon>
        <taxon>Platyhelminthes</taxon>
        <taxon>Rhabditophora</taxon>
        <taxon>Macrostomorpha</taxon>
        <taxon>Macrostomida</taxon>
        <taxon>Macrostomidae</taxon>
        <taxon>Macrostomum</taxon>
    </lineage>
</organism>
<evidence type="ECO:0000256" key="1">
    <source>
        <dbReference type="ARBA" id="ARBA00004123"/>
    </source>
</evidence>
<keyword evidence="3" id="KW-0805">Transcription regulation</keyword>
<dbReference type="Proteomes" id="UP000095280">
    <property type="component" value="Unplaced"/>
</dbReference>
<name>A0A1I8F1H8_9PLAT</name>
<keyword evidence="5" id="KW-0010">Activator</keyword>
<evidence type="ECO:0000256" key="6">
    <source>
        <dbReference type="ARBA" id="ARBA00023163"/>
    </source>
</evidence>
<keyword evidence="6" id="KW-0804">Transcription</keyword>
<dbReference type="GO" id="GO:0005634">
    <property type="term" value="C:nucleus"/>
    <property type="evidence" value="ECO:0007669"/>
    <property type="project" value="UniProtKB-SubCell"/>
</dbReference>
<proteinExistence type="inferred from homology"/>
<keyword evidence="4" id="KW-0238">DNA-binding</keyword>
<dbReference type="AlphaFoldDB" id="A0A1I8F1H8"/>
<comment type="similarity">
    <text evidence="2">Belongs to the bZIP family. ATF subfamily.</text>
</comment>
<evidence type="ECO:0000256" key="3">
    <source>
        <dbReference type="ARBA" id="ARBA00023015"/>
    </source>
</evidence>
<feature type="region of interest" description="Disordered" evidence="8">
    <location>
        <begin position="78"/>
        <end position="125"/>
    </location>
</feature>
<evidence type="ECO:0000256" key="7">
    <source>
        <dbReference type="ARBA" id="ARBA00023242"/>
    </source>
</evidence>